<evidence type="ECO:0000313" key="2">
    <source>
        <dbReference type="Proteomes" id="UP001528823"/>
    </source>
</evidence>
<accession>A0ABT5UER4</accession>
<keyword evidence="2" id="KW-1185">Reference proteome</keyword>
<proteinExistence type="predicted"/>
<dbReference type="Gene3D" id="3.30.700.10">
    <property type="entry name" value="Glycoprotein, Type 4 Pilin"/>
    <property type="match status" value="1"/>
</dbReference>
<gene>
    <name evidence="1" type="ORF">ORQ98_23190</name>
</gene>
<reference evidence="1 2" key="1">
    <citation type="submission" date="2022-11" db="EMBL/GenBank/DDBJ databases">
        <title>Spartinivicinus poritis sp. nov., isolated from scleractinian coral Porites lutea.</title>
        <authorList>
            <person name="Zhang G."/>
            <person name="Cai L."/>
            <person name="Wei Q."/>
        </authorList>
    </citation>
    <scope>NUCLEOTIDE SEQUENCE [LARGE SCALE GENOMIC DNA]</scope>
    <source>
        <strain evidence="1 2">A2-2</strain>
    </source>
</reference>
<sequence length="117" mass="12752">MMRFAIDHIAQFYFDHHKFPANNNEEGVPAPNKIIGNQVTGVEGVNGVIHVTLGNKVPDSLQGKTLSFRHAVFKSSPISPIAWLCGYDNAVEGMEAVGENKTGGFSKFLDIPVANHF</sequence>
<organism evidence="1 2">
    <name type="scientific">Spartinivicinus poritis</name>
    <dbReference type="NCBI Taxonomy" id="2994640"/>
    <lineage>
        <taxon>Bacteria</taxon>
        <taxon>Pseudomonadati</taxon>
        <taxon>Pseudomonadota</taxon>
        <taxon>Gammaproteobacteria</taxon>
        <taxon>Oceanospirillales</taxon>
        <taxon>Zooshikellaceae</taxon>
        <taxon>Spartinivicinus</taxon>
    </lineage>
</organism>
<dbReference type="EMBL" id="JAPMOU010000044">
    <property type="protein sequence ID" value="MDE1464872.1"/>
    <property type="molecule type" value="Genomic_DNA"/>
</dbReference>
<dbReference type="RefSeq" id="WP_274691180.1">
    <property type="nucleotide sequence ID" value="NZ_JAPMOU010000044.1"/>
</dbReference>
<dbReference type="Pfam" id="PF00114">
    <property type="entry name" value="Pilin"/>
    <property type="match status" value="1"/>
</dbReference>
<dbReference type="Proteomes" id="UP001528823">
    <property type="component" value="Unassembled WGS sequence"/>
</dbReference>
<protein>
    <submittedName>
        <fullName evidence="1">Pilin</fullName>
    </submittedName>
</protein>
<comment type="caution">
    <text evidence="1">The sequence shown here is derived from an EMBL/GenBank/DDBJ whole genome shotgun (WGS) entry which is preliminary data.</text>
</comment>
<dbReference type="InterPro" id="IPR001082">
    <property type="entry name" value="Pilin"/>
</dbReference>
<evidence type="ECO:0000313" key="1">
    <source>
        <dbReference type="EMBL" id="MDE1464872.1"/>
    </source>
</evidence>
<name>A0ABT5UER4_9GAMM</name>